<evidence type="ECO:0000256" key="3">
    <source>
        <dbReference type="ARBA" id="ARBA00022679"/>
    </source>
</evidence>
<keyword evidence="5" id="KW-0012">Acyltransferase</keyword>
<name>A0A3B0XNZ2_9ZZZZ</name>
<dbReference type="PANTHER" id="PTHR37323">
    <property type="entry name" value="GCN5-RELATED N-ACETYLTRANSFERASE"/>
    <property type="match status" value="1"/>
</dbReference>
<accession>A0A3B0XNZ2</accession>
<dbReference type="SUPFAM" id="SSF55729">
    <property type="entry name" value="Acyl-CoA N-acyltransferases (Nat)"/>
    <property type="match status" value="1"/>
</dbReference>
<keyword evidence="3" id="KW-0808">Transferase</keyword>
<dbReference type="InterPro" id="IPR052351">
    <property type="entry name" value="Ornithine_N-alpha-AT"/>
</dbReference>
<dbReference type="SMART" id="SM00563">
    <property type="entry name" value="PlsC"/>
    <property type="match status" value="1"/>
</dbReference>
<dbReference type="CDD" id="cd07986">
    <property type="entry name" value="LPLAT_ACT14924-like"/>
    <property type="match status" value="1"/>
</dbReference>
<sequence>MQATTAPFQIPVSSRYRWLAHAGECLLGLDQLDSYYRQRQKDMNSRDFLRYTLNKLGVDYSIDSGSYDSIPQQGACVVVANHPFGAVEGVMLAELLLKHRHDVKVLANEFLHRIDELSELFIGVDVFENSSSAQRNTRGIKQAIRHLKSGGLLLVFPAGEVSTLQLKQWKVTDKKWNRIIAMMIRKTGASTTPIFIDGNNSKLFHLAGLLHPRMRTLMLVREMLNKRQKKIKLHIGQNIIFTELKNLSSDEAITQYLRMNTYLLAGHIQNIHAIKKNALPDNLPIASAINKQLLQLDVDNLAAESLLINKGDMSVYCTTAIKLPNILKEIGRLREITFRQVAEGTGNKNDLDSYDKHYLHMFIWNKQKQEIAGAYRLGLVDKLIKEQGIDALYSRSLFQYNKSFLNSLGNCIEMGRSFIHPDYQRSLNTLLLLWKGIATYASRNPQYTTLFGPVSISSDYSELSRSLMASFLQLHHYDNERAEMLQARNPYKSIKDIFWSNNMLSGVSNNQLISKLIYRMEGDKGLPVLLRQYLGLNGKLVCFNVDKDFNNALDGMIVVDLLNVPEKVLAKYMGKEQVKTYLTR</sequence>
<keyword evidence="4" id="KW-0443">Lipid metabolism</keyword>
<dbReference type="GO" id="GO:0006629">
    <property type="term" value="P:lipid metabolic process"/>
    <property type="evidence" value="ECO:0007669"/>
    <property type="project" value="UniProtKB-KW"/>
</dbReference>
<reference evidence="7" key="1">
    <citation type="submission" date="2018-06" db="EMBL/GenBank/DDBJ databases">
        <authorList>
            <person name="Zhirakovskaya E."/>
        </authorList>
    </citation>
    <scope>NUCLEOTIDE SEQUENCE</scope>
</reference>
<dbReference type="InterPro" id="IPR002123">
    <property type="entry name" value="Plipid/glycerol_acylTrfase"/>
</dbReference>
<dbReference type="SUPFAM" id="SSF69593">
    <property type="entry name" value="Glycerol-3-phosphate (1)-acyltransferase"/>
    <property type="match status" value="1"/>
</dbReference>
<dbReference type="Gene3D" id="3.40.630.30">
    <property type="match status" value="1"/>
</dbReference>
<evidence type="ECO:0000256" key="1">
    <source>
        <dbReference type="ARBA" id="ARBA00005189"/>
    </source>
</evidence>
<gene>
    <name evidence="7" type="ORF">MNBD_GAMMA09-2014</name>
</gene>
<feature type="domain" description="Phospholipid/glycerol acyltransferase" evidence="6">
    <location>
        <begin position="76"/>
        <end position="199"/>
    </location>
</feature>
<dbReference type="InterPro" id="IPR045746">
    <property type="entry name" value="ACT14924-like_Acyltransf_dom"/>
</dbReference>
<keyword evidence="2" id="KW-0444">Lipid biosynthesis</keyword>
<dbReference type="Pfam" id="PF19576">
    <property type="entry name" value="Acyltransf_2"/>
    <property type="match status" value="1"/>
</dbReference>
<evidence type="ECO:0000259" key="6">
    <source>
        <dbReference type="SMART" id="SM00563"/>
    </source>
</evidence>
<evidence type="ECO:0000256" key="2">
    <source>
        <dbReference type="ARBA" id="ARBA00022516"/>
    </source>
</evidence>
<organism evidence="7">
    <name type="scientific">hydrothermal vent metagenome</name>
    <dbReference type="NCBI Taxonomy" id="652676"/>
    <lineage>
        <taxon>unclassified sequences</taxon>
        <taxon>metagenomes</taxon>
        <taxon>ecological metagenomes</taxon>
    </lineage>
</organism>
<evidence type="ECO:0000256" key="4">
    <source>
        <dbReference type="ARBA" id="ARBA00023098"/>
    </source>
</evidence>
<dbReference type="PANTHER" id="PTHR37323:SF1">
    <property type="entry name" value="L-ORNITHINE N(ALPHA)-ACYLTRANSFERASE"/>
    <property type="match status" value="1"/>
</dbReference>
<evidence type="ECO:0000313" key="7">
    <source>
        <dbReference type="EMBL" id="VAW70195.1"/>
    </source>
</evidence>
<protein>
    <submittedName>
        <fullName evidence="7">Hemolysin</fullName>
    </submittedName>
</protein>
<dbReference type="Pfam" id="PF13444">
    <property type="entry name" value="Acetyltransf_5"/>
    <property type="match status" value="1"/>
</dbReference>
<dbReference type="AlphaFoldDB" id="A0A3B0XNZ2"/>
<dbReference type="EMBL" id="UOFI01000189">
    <property type="protein sequence ID" value="VAW70195.1"/>
    <property type="molecule type" value="Genomic_DNA"/>
</dbReference>
<dbReference type="InterPro" id="IPR016181">
    <property type="entry name" value="Acyl_CoA_acyltransferase"/>
</dbReference>
<dbReference type="GO" id="GO:0016746">
    <property type="term" value="F:acyltransferase activity"/>
    <property type="evidence" value="ECO:0007669"/>
    <property type="project" value="UniProtKB-KW"/>
</dbReference>
<evidence type="ECO:0000256" key="5">
    <source>
        <dbReference type="ARBA" id="ARBA00023315"/>
    </source>
</evidence>
<comment type="pathway">
    <text evidence="1">Lipid metabolism.</text>
</comment>
<proteinExistence type="predicted"/>